<keyword evidence="10" id="KW-1185">Reference proteome</keyword>
<comment type="function">
    <text evidence="5">Modulates RecA activity.</text>
</comment>
<evidence type="ECO:0000256" key="3">
    <source>
        <dbReference type="ARBA" id="ARBA00018111"/>
    </source>
</evidence>
<protein>
    <recommendedName>
        <fullName evidence="3 5">Regulatory protein RecX</fullName>
    </recommendedName>
</protein>
<dbReference type="RefSeq" id="WP_163649745.1">
    <property type="nucleotide sequence ID" value="NZ_JAGXFD010000001.1"/>
</dbReference>
<evidence type="ECO:0000256" key="2">
    <source>
        <dbReference type="ARBA" id="ARBA00009695"/>
    </source>
</evidence>
<evidence type="ECO:0000259" key="8">
    <source>
        <dbReference type="Pfam" id="PF21982"/>
    </source>
</evidence>
<gene>
    <name evidence="5" type="primary">recX</name>
    <name evidence="9" type="ORF">KGQ91_01770</name>
</gene>
<accession>A0ABS7WUY3</accession>
<keyword evidence="4 5" id="KW-0963">Cytoplasm</keyword>
<evidence type="ECO:0000256" key="1">
    <source>
        <dbReference type="ARBA" id="ARBA00004496"/>
    </source>
</evidence>
<dbReference type="EMBL" id="JAGXFD010000001">
    <property type="protein sequence ID" value="MBZ9566420.1"/>
    <property type="molecule type" value="Genomic_DNA"/>
</dbReference>
<dbReference type="Gene3D" id="1.10.10.10">
    <property type="entry name" value="Winged helix-like DNA-binding domain superfamily/Winged helix DNA-binding domain"/>
    <property type="match status" value="3"/>
</dbReference>
<feature type="domain" description="RecX first three-helical" evidence="8">
    <location>
        <begin position="10"/>
        <end position="48"/>
    </location>
</feature>
<evidence type="ECO:0000259" key="7">
    <source>
        <dbReference type="Pfam" id="PF21981"/>
    </source>
</evidence>
<dbReference type="Proteomes" id="UP001319883">
    <property type="component" value="Unassembled WGS sequence"/>
</dbReference>
<dbReference type="Pfam" id="PF02631">
    <property type="entry name" value="RecX_HTH2"/>
    <property type="match status" value="1"/>
</dbReference>
<dbReference type="HAMAP" id="MF_01114">
    <property type="entry name" value="RecX"/>
    <property type="match status" value="1"/>
</dbReference>
<evidence type="ECO:0000256" key="5">
    <source>
        <dbReference type="HAMAP-Rule" id="MF_01114"/>
    </source>
</evidence>
<organism evidence="9 10">
    <name type="scientific">Modicisalibacter tunisiensis</name>
    <dbReference type="NCBI Taxonomy" id="390637"/>
    <lineage>
        <taxon>Bacteria</taxon>
        <taxon>Pseudomonadati</taxon>
        <taxon>Pseudomonadota</taxon>
        <taxon>Gammaproteobacteria</taxon>
        <taxon>Oceanospirillales</taxon>
        <taxon>Halomonadaceae</taxon>
        <taxon>Modicisalibacter</taxon>
    </lineage>
</organism>
<dbReference type="PANTHER" id="PTHR33602">
    <property type="entry name" value="REGULATORY PROTEIN RECX FAMILY PROTEIN"/>
    <property type="match status" value="1"/>
</dbReference>
<dbReference type="InterPro" id="IPR053925">
    <property type="entry name" value="RecX_HTH_3rd"/>
</dbReference>
<dbReference type="InterPro" id="IPR003783">
    <property type="entry name" value="Regulatory_RecX"/>
</dbReference>
<evidence type="ECO:0000313" key="10">
    <source>
        <dbReference type="Proteomes" id="UP001319883"/>
    </source>
</evidence>
<evidence type="ECO:0000313" key="9">
    <source>
        <dbReference type="EMBL" id="MBZ9566420.1"/>
    </source>
</evidence>
<comment type="similarity">
    <text evidence="2 5">Belongs to the RecX family.</text>
</comment>
<evidence type="ECO:0000259" key="6">
    <source>
        <dbReference type="Pfam" id="PF02631"/>
    </source>
</evidence>
<feature type="domain" description="RecX third three-helical" evidence="7">
    <location>
        <begin position="103"/>
        <end position="145"/>
    </location>
</feature>
<sequence length="152" mass="16728">MTPDSLATPRDDAIRLLARREYAAAELRTRLTARGHEPAAVEAALARLAEEGLQSDARFVEHFVRSRIQRGQGPVKIRAELGRRGVDGELIGAALDEAGCDWQALACEVLAKRFDGPGDGPRERARRQRFLAGRGFDAGQVHHALAHAWRET</sequence>
<dbReference type="PANTHER" id="PTHR33602:SF1">
    <property type="entry name" value="REGULATORY PROTEIN RECX FAMILY PROTEIN"/>
    <property type="match status" value="1"/>
</dbReference>
<reference evidence="9 10" key="1">
    <citation type="submission" date="2021-05" db="EMBL/GenBank/DDBJ databases">
        <title>Petroleum and Energy Research Collection (APPE): ex situ preservation of microbial diversity associated with the oil industry and exploitation of its biotechnological potential.</title>
        <authorList>
            <person name="Paixao C.T.M."/>
            <person name="Gomes M.B."/>
            <person name="Oliveira V.M."/>
        </authorList>
    </citation>
    <scope>NUCLEOTIDE SEQUENCE [LARGE SCALE GENOMIC DNA]</scope>
    <source>
        <strain evidence="9 10">LIT2</strain>
    </source>
</reference>
<proteinExistence type="inferred from homology"/>
<evidence type="ECO:0000256" key="4">
    <source>
        <dbReference type="ARBA" id="ARBA00022490"/>
    </source>
</evidence>
<dbReference type="Pfam" id="PF21981">
    <property type="entry name" value="RecX_HTH3"/>
    <property type="match status" value="1"/>
</dbReference>
<dbReference type="InterPro" id="IPR053924">
    <property type="entry name" value="RecX_HTH_2nd"/>
</dbReference>
<dbReference type="InterPro" id="IPR053926">
    <property type="entry name" value="RecX_HTH_1st"/>
</dbReference>
<name>A0ABS7WUY3_9GAMM</name>
<comment type="caution">
    <text evidence="9">The sequence shown here is derived from an EMBL/GenBank/DDBJ whole genome shotgun (WGS) entry which is preliminary data.</text>
</comment>
<comment type="subcellular location">
    <subcellularLocation>
        <location evidence="1 5">Cytoplasm</location>
    </subcellularLocation>
</comment>
<dbReference type="Pfam" id="PF21982">
    <property type="entry name" value="RecX_HTH1"/>
    <property type="match status" value="1"/>
</dbReference>
<dbReference type="InterPro" id="IPR036388">
    <property type="entry name" value="WH-like_DNA-bd_sf"/>
</dbReference>
<feature type="domain" description="RecX second three-helical" evidence="6">
    <location>
        <begin position="55"/>
        <end position="95"/>
    </location>
</feature>